<accession>A0ABX5Q4K9</accession>
<proteinExistence type="inferred from homology"/>
<keyword evidence="3 5" id="KW-0808">Transferase</keyword>
<dbReference type="Pfam" id="PF00535">
    <property type="entry name" value="Glycos_transf_2"/>
    <property type="match status" value="1"/>
</dbReference>
<organism evidence="5 6">
    <name type="scientific">Sporolactobacillus terrae</name>
    <dbReference type="NCBI Taxonomy" id="269673"/>
    <lineage>
        <taxon>Bacteria</taxon>
        <taxon>Bacillati</taxon>
        <taxon>Bacillota</taxon>
        <taxon>Bacilli</taxon>
        <taxon>Bacillales</taxon>
        <taxon>Sporolactobacillaceae</taxon>
        <taxon>Sporolactobacillus</taxon>
    </lineage>
</organism>
<dbReference type="EMBL" id="CP025688">
    <property type="protein sequence ID" value="QAA21581.1"/>
    <property type="molecule type" value="Genomic_DNA"/>
</dbReference>
<dbReference type="CDD" id="cd00761">
    <property type="entry name" value="Glyco_tranf_GTA_type"/>
    <property type="match status" value="1"/>
</dbReference>
<dbReference type="PANTHER" id="PTHR22916">
    <property type="entry name" value="GLYCOSYLTRANSFERASE"/>
    <property type="match status" value="1"/>
</dbReference>
<dbReference type="Proteomes" id="UP000285882">
    <property type="component" value="Chromosome"/>
</dbReference>
<comment type="similarity">
    <text evidence="1">Belongs to the glycosyltransferase 2 family.</text>
</comment>
<evidence type="ECO:0000259" key="4">
    <source>
        <dbReference type="Pfam" id="PF00535"/>
    </source>
</evidence>
<feature type="domain" description="Glycosyltransferase 2-like" evidence="4">
    <location>
        <begin position="16"/>
        <end position="178"/>
    </location>
</feature>
<evidence type="ECO:0000256" key="3">
    <source>
        <dbReference type="ARBA" id="ARBA00022679"/>
    </source>
</evidence>
<evidence type="ECO:0000313" key="5">
    <source>
        <dbReference type="EMBL" id="QAA21581.1"/>
    </source>
</evidence>
<keyword evidence="2" id="KW-0328">Glycosyltransferase</keyword>
<dbReference type="SUPFAM" id="SSF53448">
    <property type="entry name" value="Nucleotide-diphospho-sugar transferases"/>
    <property type="match status" value="1"/>
</dbReference>
<keyword evidence="6" id="KW-1185">Reference proteome</keyword>
<sequence length="345" mass="39848">MAEQALNQNSDTPKVSILVAIYNIEKFVGKCIQSIIDQDYKNLEIILVNDCSTDFSGKICDEFAEKDRRVLVTHHVTNTRQSGVRNTGLAQATGEYIVFVDGDDWLAPDFVSYMLGVIRETKADMVINPVNFTTRDHKQVPKNKIEIWSPEKATAEMLFPHISIGCWNKIYRRDFIEKHNLRFKTDLFTAEGYRFINEAAQRANHIGVAHRKVYYYRLNNTDSATTKPDVRQGTGALYALEGIERDMIIKTPYVMNALYQHIWKNYFWTMRQIIMTNSQSGNKELMQKCIRYVRKNSVPVASAEKSVVKKIRFYITGIFPTLAAHFVNCRFYLGIALDNWKNRGE</sequence>
<name>A0ABX5Q4K9_9BACL</name>
<evidence type="ECO:0000256" key="2">
    <source>
        <dbReference type="ARBA" id="ARBA00022676"/>
    </source>
</evidence>
<dbReference type="RefSeq" id="WP_128166075.1">
    <property type="nucleotide sequence ID" value="NZ_CP025688.1"/>
</dbReference>
<reference evidence="5 6" key="1">
    <citation type="submission" date="2018-01" db="EMBL/GenBank/DDBJ databases">
        <title>Complete genome sequencing of Sporolactobacillus terrae DLG3.</title>
        <authorList>
            <person name="Nam Y.-D."/>
            <person name="Kang J."/>
            <person name="Chung W.-H."/>
        </authorList>
    </citation>
    <scope>NUCLEOTIDE SEQUENCE [LARGE SCALE GENOMIC DNA]</scope>
    <source>
        <strain evidence="5 6">DLG3</strain>
    </source>
</reference>
<dbReference type="InterPro" id="IPR001173">
    <property type="entry name" value="Glyco_trans_2-like"/>
</dbReference>
<dbReference type="InterPro" id="IPR029044">
    <property type="entry name" value="Nucleotide-diphossugar_trans"/>
</dbReference>
<dbReference type="Gene3D" id="3.90.550.10">
    <property type="entry name" value="Spore Coat Polysaccharide Biosynthesis Protein SpsA, Chain A"/>
    <property type="match status" value="1"/>
</dbReference>
<dbReference type="GO" id="GO:0016740">
    <property type="term" value="F:transferase activity"/>
    <property type="evidence" value="ECO:0007669"/>
    <property type="project" value="UniProtKB-KW"/>
</dbReference>
<dbReference type="PANTHER" id="PTHR22916:SF51">
    <property type="entry name" value="GLYCOSYLTRANSFERASE EPSH-RELATED"/>
    <property type="match status" value="1"/>
</dbReference>
<evidence type="ECO:0000313" key="6">
    <source>
        <dbReference type="Proteomes" id="UP000285882"/>
    </source>
</evidence>
<gene>
    <name evidence="5" type="ORF">C0674_02480</name>
</gene>
<evidence type="ECO:0000256" key="1">
    <source>
        <dbReference type="ARBA" id="ARBA00006739"/>
    </source>
</evidence>
<protein>
    <submittedName>
        <fullName evidence="5">Glycosyl transferase</fullName>
    </submittedName>
</protein>